<keyword evidence="2" id="KW-1185">Reference proteome</keyword>
<evidence type="ECO:0000313" key="1">
    <source>
        <dbReference type="EMBL" id="VDO84879.1"/>
    </source>
</evidence>
<evidence type="ECO:0000313" key="2">
    <source>
        <dbReference type="Proteomes" id="UP000277204"/>
    </source>
</evidence>
<accession>A0A3P7Z466</accession>
<protein>
    <submittedName>
        <fullName evidence="1">Uncharacterized protein</fullName>
    </submittedName>
</protein>
<reference evidence="1 2" key="1">
    <citation type="submission" date="2018-11" db="EMBL/GenBank/DDBJ databases">
        <authorList>
            <consortium name="Pathogen Informatics"/>
        </authorList>
    </citation>
    <scope>NUCLEOTIDE SEQUENCE [LARGE SCALE GENOMIC DNA]</scope>
    <source>
        <strain evidence="1 2">Zambia</strain>
    </source>
</reference>
<organism evidence="1 2">
    <name type="scientific">Schistosoma margrebowiei</name>
    <dbReference type="NCBI Taxonomy" id="48269"/>
    <lineage>
        <taxon>Eukaryota</taxon>
        <taxon>Metazoa</taxon>
        <taxon>Spiralia</taxon>
        <taxon>Lophotrochozoa</taxon>
        <taxon>Platyhelminthes</taxon>
        <taxon>Trematoda</taxon>
        <taxon>Digenea</taxon>
        <taxon>Strigeidida</taxon>
        <taxon>Schistosomatoidea</taxon>
        <taxon>Schistosomatidae</taxon>
        <taxon>Schistosoma</taxon>
    </lineage>
</organism>
<gene>
    <name evidence="1" type="ORF">SMRZ_LOCUS9125</name>
</gene>
<sequence>MVFQTDDVVNNVQQYMKEDNVVHRHQRLQYSNDEELKHFELSC</sequence>
<dbReference type="Proteomes" id="UP000277204">
    <property type="component" value="Unassembled WGS sequence"/>
</dbReference>
<name>A0A3P7Z466_9TREM</name>
<proteinExistence type="predicted"/>
<dbReference type="EMBL" id="UZAI01004201">
    <property type="protein sequence ID" value="VDO84879.1"/>
    <property type="molecule type" value="Genomic_DNA"/>
</dbReference>
<dbReference type="AlphaFoldDB" id="A0A3P7Z466"/>